<accession>A0A3S4ZRG3</accession>
<sequence>MMDDSSARFHPELGRRSRRLRQIERLQYNRIQLSFSAEIDRRISSCTLHEMKVSLTIFSFFLAKSQNGVRYPLENLTQASSSYLDTLLRPLNSDVVRDLFSKLSSHSITSRSNSSSHPNLLKLLNKSLLEDSGAFSIPYPISDHRSGDSNETDNSSFVGSISTNPRSGHKSATSSSASEPSAGSAPCLSDLLHLAELLLATDCPAALKKIPIFSTNQPTEIGWHERSFIVRVIMLYTRESLPPPIIDTELLRRLHSTRAFFFDSLYLHRSPLVETNIKLNCPCAFARECVLIFELPFAPHS</sequence>
<proteinExistence type="predicted"/>
<evidence type="ECO:0000256" key="1">
    <source>
        <dbReference type="SAM" id="MobiDB-lite"/>
    </source>
</evidence>
<comment type="caution">
    <text evidence="2">The sequence shown here is derived from an EMBL/GenBank/DDBJ whole genome shotgun (WGS) entry which is preliminary data.</text>
</comment>
<keyword evidence="3" id="KW-1185">Reference proteome</keyword>
<reference evidence="2" key="1">
    <citation type="submission" date="2018-11" db="EMBL/GenBank/DDBJ databases">
        <authorList>
            <consortium name="Pathogen Informatics"/>
        </authorList>
    </citation>
    <scope>NUCLEOTIDE SEQUENCE</scope>
</reference>
<feature type="compositionally biased region" description="Polar residues" evidence="1">
    <location>
        <begin position="152"/>
        <end position="166"/>
    </location>
</feature>
<organism evidence="2 3">
    <name type="scientific">Protopolystoma xenopodis</name>
    <dbReference type="NCBI Taxonomy" id="117903"/>
    <lineage>
        <taxon>Eukaryota</taxon>
        <taxon>Metazoa</taxon>
        <taxon>Spiralia</taxon>
        <taxon>Lophotrochozoa</taxon>
        <taxon>Platyhelminthes</taxon>
        <taxon>Monogenea</taxon>
        <taxon>Polyopisthocotylea</taxon>
        <taxon>Polystomatidea</taxon>
        <taxon>Polystomatidae</taxon>
        <taxon>Protopolystoma</taxon>
    </lineage>
</organism>
<name>A0A3S4ZRG3_9PLAT</name>
<dbReference type="AlphaFoldDB" id="A0A3S4ZRG3"/>
<protein>
    <submittedName>
        <fullName evidence="2">Uncharacterized protein</fullName>
    </submittedName>
</protein>
<feature type="region of interest" description="Disordered" evidence="1">
    <location>
        <begin position="144"/>
        <end position="181"/>
    </location>
</feature>
<evidence type="ECO:0000313" key="3">
    <source>
        <dbReference type="Proteomes" id="UP000784294"/>
    </source>
</evidence>
<dbReference type="Proteomes" id="UP000784294">
    <property type="component" value="Unassembled WGS sequence"/>
</dbReference>
<feature type="compositionally biased region" description="Low complexity" evidence="1">
    <location>
        <begin position="171"/>
        <end position="181"/>
    </location>
</feature>
<gene>
    <name evidence="2" type="ORF">PXEA_LOCUS11420</name>
</gene>
<evidence type="ECO:0000313" key="2">
    <source>
        <dbReference type="EMBL" id="VEL17980.1"/>
    </source>
</evidence>
<dbReference type="EMBL" id="CAAALY010035098">
    <property type="protein sequence ID" value="VEL17980.1"/>
    <property type="molecule type" value="Genomic_DNA"/>
</dbReference>